<accession>A0A6P2BME2</accession>
<sequence>MSSDHACHMPAAAVDATWIKSGRSNPNGECVEMARLPDGKVAVRNSRYPDGPALIFPREAVAALVRAIRGGELEDLVL</sequence>
<name>A0A6P2BME2_9ACTN</name>
<evidence type="ECO:0000313" key="2">
    <source>
        <dbReference type="EMBL" id="TVZ00098.1"/>
    </source>
</evidence>
<proteinExistence type="predicted"/>
<dbReference type="Proteomes" id="UP000460272">
    <property type="component" value="Unassembled WGS sequence"/>
</dbReference>
<dbReference type="OrthoDB" id="4558943at2"/>
<dbReference type="Pfam" id="PF04149">
    <property type="entry name" value="DUF397"/>
    <property type="match status" value="1"/>
</dbReference>
<keyword evidence="3" id="KW-1185">Reference proteome</keyword>
<organism evidence="2 3">
    <name type="scientific">Trebonia kvetii</name>
    <dbReference type="NCBI Taxonomy" id="2480626"/>
    <lineage>
        <taxon>Bacteria</taxon>
        <taxon>Bacillati</taxon>
        <taxon>Actinomycetota</taxon>
        <taxon>Actinomycetes</taxon>
        <taxon>Streptosporangiales</taxon>
        <taxon>Treboniaceae</taxon>
        <taxon>Trebonia</taxon>
    </lineage>
</organism>
<evidence type="ECO:0000259" key="1">
    <source>
        <dbReference type="Pfam" id="PF04149"/>
    </source>
</evidence>
<evidence type="ECO:0000313" key="3">
    <source>
        <dbReference type="Proteomes" id="UP000460272"/>
    </source>
</evidence>
<dbReference type="RefSeq" id="WP_145861673.1">
    <property type="nucleotide sequence ID" value="NZ_RPFW01000010.1"/>
</dbReference>
<protein>
    <submittedName>
        <fullName evidence="2">DUF397 domain-containing protein</fullName>
    </submittedName>
</protein>
<dbReference type="EMBL" id="RPFW01000010">
    <property type="protein sequence ID" value="TVZ00098.1"/>
    <property type="molecule type" value="Genomic_DNA"/>
</dbReference>
<dbReference type="AlphaFoldDB" id="A0A6P2BME2"/>
<dbReference type="InterPro" id="IPR007278">
    <property type="entry name" value="DUF397"/>
</dbReference>
<reference evidence="2 3" key="1">
    <citation type="submission" date="2018-11" db="EMBL/GenBank/DDBJ databases">
        <title>Trebonia kvetii gen.nov., sp.nov., a novel acidophilic actinobacterium, and proposal of the new actinobacterial family Treboniaceae fam. nov.</title>
        <authorList>
            <person name="Rapoport D."/>
            <person name="Sagova-Mareckova M."/>
            <person name="Sedlacek I."/>
            <person name="Provaznik J."/>
            <person name="Kralova S."/>
            <person name="Pavlinic D."/>
            <person name="Benes V."/>
            <person name="Kopecky J."/>
        </authorList>
    </citation>
    <scope>NUCLEOTIDE SEQUENCE [LARGE SCALE GENOMIC DNA]</scope>
    <source>
        <strain evidence="2 3">15Tr583</strain>
    </source>
</reference>
<gene>
    <name evidence="2" type="ORF">EAS64_39195</name>
</gene>
<comment type="caution">
    <text evidence="2">The sequence shown here is derived from an EMBL/GenBank/DDBJ whole genome shotgun (WGS) entry which is preliminary data.</text>
</comment>
<feature type="domain" description="DUF397" evidence="1">
    <location>
        <begin position="16"/>
        <end position="69"/>
    </location>
</feature>